<reference evidence="11" key="2">
    <citation type="submission" date="2015-06" db="EMBL/GenBank/DDBJ databases">
        <title>Complete genome sequence of Spiroplasma eriocheiris TDA-040725-5 (DSM 21848).</title>
        <authorList>
            <person name="Lo W.-S."/>
            <person name="Kuo C.-H."/>
        </authorList>
    </citation>
    <scope>NUCLEOTIDE SEQUENCE [LARGE SCALE GENOMIC DNA]</scope>
    <source>
        <strain evidence="11">TDA-040725-5</strain>
    </source>
</reference>
<dbReference type="GO" id="GO:0005737">
    <property type="term" value="C:cytoplasm"/>
    <property type="evidence" value="ECO:0007669"/>
    <property type="project" value="UniProtKB-SubCell"/>
</dbReference>
<dbReference type="InterPro" id="IPR045864">
    <property type="entry name" value="aa-tRNA-synth_II/BPL/LPL"/>
</dbReference>
<evidence type="ECO:0000259" key="9">
    <source>
        <dbReference type="PROSITE" id="PS50862"/>
    </source>
</evidence>
<dbReference type="HAMAP" id="MF_01571">
    <property type="entry name" value="Pro_tRNA_synth_type3"/>
    <property type="match status" value="1"/>
</dbReference>
<dbReference type="PANTHER" id="PTHR43382">
    <property type="entry name" value="PROLYL-TRNA SYNTHETASE"/>
    <property type="match status" value="1"/>
</dbReference>
<dbReference type="KEGG" id="seri:SERIO_v1c11030"/>
<dbReference type="InterPro" id="IPR016061">
    <property type="entry name" value="Pro-tRNA_ligase_II_C"/>
</dbReference>
<dbReference type="InterPro" id="IPR002314">
    <property type="entry name" value="aa-tRNA-synt_IIb"/>
</dbReference>
<dbReference type="RefSeq" id="WP_047791840.1">
    <property type="nucleotide sequence ID" value="NZ_CP011856.1"/>
</dbReference>
<dbReference type="Proteomes" id="UP000035661">
    <property type="component" value="Chromosome"/>
</dbReference>
<comment type="catalytic activity">
    <reaction evidence="7 8">
        <text>tRNA(Pro) + L-proline + ATP = L-prolyl-tRNA(Pro) + AMP + diphosphate</text>
        <dbReference type="Rhea" id="RHEA:14305"/>
        <dbReference type="Rhea" id="RHEA-COMP:9700"/>
        <dbReference type="Rhea" id="RHEA-COMP:9702"/>
        <dbReference type="ChEBI" id="CHEBI:30616"/>
        <dbReference type="ChEBI" id="CHEBI:33019"/>
        <dbReference type="ChEBI" id="CHEBI:60039"/>
        <dbReference type="ChEBI" id="CHEBI:78442"/>
        <dbReference type="ChEBI" id="CHEBI:78532"/>
        <dbReference type="ChEBI" id="CHEBI:456215"/>
        <dbReference type="EC" id="6.1.1.15"/>
    </reaction>
</comment>
<organism evidence="10 11">
    <name type="scientific">Spiroplasma eriocheiris</name>
    <dbReference type="NCBI Taxonomy" id="315358"/>
    <lineage>
        <taxon>Bacteria</taxon>
        <taxon>Bacillati</taxon>
        <taxon>Mycoplasmatota</taxon>
        <taxon>Mollicutes</taxon>
        <taxon>Entomoplasmatales</taxon>
        <taxon>Spiroplasmataceae</taxon>
        <taxon>Spiroplasma</taxon>
    </lineage>
</organism>
<dbReference type="EMBL" id="CP011856">
    <property type="protein sequence ID" value="AKM54656.1"/>
    <property type="molecule type" value="Genomic_DNA"/>
</dbReference>
<dbReference type="SUPFAM" id="SSF55681">
    <property type="entry name" value="Class II aaRS and biotin synthetases"/>
    <property type="match status" value="1"/>
</dbReference>
<dbReference type="SUPFAM" id="SSF64586">
    <property type="entry name" value="C-terminal domain of ProRS"/>
    <property type="match status" value="1"/>
</dbReference>
<dbReference type="NCBIfam" id="TIGR00408">
    <property type="entry name" value="proS_fam_I"/>
    <property type="match status" value="1"/>
</dbReference>
<comment type="similarity">
    <text evidence="8">Belongs to the class-II aminoacyl-tRNA synthetase family. ProS type 3 subfamily.</text>
</comment>
<dbReference type="CDD" id="cd00778">
    <property type="entry name" value="ProRS_core_arch_euk"/>
    <property type="match status" value="1"/>
</dbReference>
<keyword evidence="4 8" id="KW-0067">ATP-binding</keyword>
<dbReference type="InterPro" id="IPR002316">
    <property type="entry name" value="Pro-tRNA-ligase_IIa"/>
</dbReference>
<dbReference type="GO" id="GO:0017101">
    <property type="term" value="C:aminoacyl-tRNA synthetase multienzyme complex"/>
    <property type="evidence" value="ECO:0007669"/>
    <property type="project" value="TreeGrafter"/>
</dbReference>
<dbReference type="InterPro" id="IPR017449">
    <property type="entry name" value="Pro-tRNA_synth_II"/>
</dbReference>
<keyword evidence="1 8" id="KW-0963">Cytoplasm</keyword>
<dbReference type="Gene3D" id="3.30.110.30">
    <property type="entry name" value="C-terminal domain of ProRS"/>
    <property type="match status" value="1"/>
</dbReference>
<protein>
    <recommendedName>
        <fullName evidence="8">Proline--tRNA ligase</fullName>
        <ecNumber evidence="8">6.1.1.15</ecNumber>
    </recommendedName>
    <alternativeName>
        <fullName evidence="8">Prolyl-tRNA synthetase</fullName>
        <shortName evidence="8">ProRS</shortName>
    </alternativeName>
</protein>
<dbReference type="Gene3D" id="3.40.50.800">
    <property type="entry name" value="Anticodon-binding domain"/>
    <property type="match status" value="1"/>
</dbReference>
<dbReference type="SMART" id="SM00946">
    <property type="entry name" value="ProRS-C_1"/>
    <property type="match status" value="1"/>
</dbReference>
<dbReference type="GO" id="GO:0005524">
    <property type="term" value="F:ATP binding"/>
    <property type="evidence" value="ECO:0007669"/>
    <property type="project" value="UniProtKB-UniRule"/>
</dbReference>
<evidence type="ECO:0000313" key="11">
    <source>
        <dbReference type="Proteomes" id="UP000035661"/>
    </source>
</evidence>
<dbReference type="Pfam" id="PF09180">
    <property type="entry name" value="ProRS-C_1"/>
    <property type="match status" value="1"/>
</dbReference>
<name>A0A0H3XL26_9MOLU</name>
<keyword evidence="6 8" id="KW-0030">Aminoacyl-tRNA synthetase</keyword>
<dbReference type="AlphaFoldDB" id="A0A0H3XL26"/>
<sequence length="474" mass="54709">MSRKLEKITPRDEDFAQWYTDIVVNADLISYGPVKGTMIFKPYGYAIWENIQKYLDQKFKELKVTNVYFPLLIPKSLFDKEKEHIEGFSPEIATVTKVGDKKLEEELYIRPTSEVLFGTFFAKEIQGYRDLPLLYNQWVNVLRWEKTTRPFLRTSEFLWQEGHTIHANAQEAKDFTLKILDVYSKFAEEALLLPVIRGQKTEREKFAGALETYTIESLMYDGQALQCGTSHYFGQNFAKPFDIKFSNQDNQLEYAYSTSWGVSTRTIGAIIMTHGDDHGLVLPPMIAPTQIMIVPVKNDETLLTVAEQIKKQLGDFRVAIDESEKSFGYKLANAEIKGIPVRIEIGPRDLEQESVTITRRDTFEKVQVKIPEVLPTINKLFTEISANLFNRALVNRQQRTIKVNTYEEYKEILKQKNALFLVPFCGAIACENIIKEETQTVSRCIPFDIFQDVSGQCFRCDNPAQYLVYFARAY</sequence>
<proteinExistence type="inferred from homology"/>
<feature type="domain" description="Aminoacyl-transfer RNA synthetases class-II family profile" evidence="9">
    <location>
        <begin position="36"/>
        <end position="283"/>
    </location>
</feature>
<dbReference type="Pfam" id="PF03129">
    <property type="entry name" value="HGTP_anticodon"/>
    <property type="match status" value="1"/>
</dbReference>
<accession>A0A0H3XL26</accession>
<dbReference type="SUPFAM" id="SSF52954">
    <property type="entry name" value="Class II aaRS ABD-related"/>
    <property type="match status" value="1"/>
</dbReference>
<dbReference type="PRINTS" id="PR01046">
    <property type="entry name" value="TRNASYNTHPRO"/>
</dbReference>
<keyword evidence="11" id="KW-1185">Reference proteome</keyword>
<evidence type="ECO:0000256" key="6">
    <source>
        <dbReference type="ARBA" id="ARBA00023146"/>
    </source>
</evidence>
<dbReference type="EC" id="6.1.1.15" evidence="8"/>
<comment type="subcellular location">
    <subcellularLocation>
        <location evidence="8">Cytoplasm</location>
    </subcellularLocation>
</comment>
<dbReference type="STRING" id="315358.SERIO_v1c11030"/>
<dbReference type="InterPro" id="IPR036621">
    <property type="entry name" value="Anticodon-bd_dom_sf"/>
</dbReference>
<dbReference type="Pfam" id="PF00587">
    <property type="entry name" value="tRNA-synt_2b"/>
    <property type="match status" value="1"/>
</dbReference>
<comment type="subunit">
    <text evidence="8">Homodimer.</text>
</comment>
<evidence type="ECO:0000313" key="10">
    <source>
        <dbReference type="EMBL" id="AKM54656.1"/>
    </source>
</evidence>
<gene>
    <name evidence="8 10" type="primary">proS</name>
    <name evidence="10" type="ORF">SERIO_v1c11030</name>
</gene>
<keyword evidence="2 8" id="KW-0436">Ligase</keyword>
<dbReference type="InterPro" id="IPR006195">
    <property type="entry name" value="aa-tRNA-synth_II"/>
</dbReference>
<keyword evidence="3 8" id="KW-0547">Nucleotide-binding</keyword>
<comment type="domain">
    <text evidence="8">Consists of three domains: the N-terminal catalytic domain, the anticodon-binding domain and the C-terminal extension.</text>
</comment>
<evidence type="ECO:0000256" key="7">
    <source>
        <dbReference type="ARBA" id="ARBA00047671"/>
    </source>
</evidence>
<evidence type="ECO:0000256" key="2">
    <source>
        <dbReference type="ARBA" id="ARBA00022598"/>
    </source>
</evidence>
<keyword evidence="5 8" id="KW-0648">Protein biosynthesis</keyword>
<evidence type="ECO:0000256" key="4">
    <source>
        <dbReference type="ARBA" id="ARBA00022840"/>
    </source>
</evidence>
<dbReference type="Gene3D" id="3.30.930.10">
    <property type="entry name" value="Bira Bifunctional Protein, Domain 2"/>
    <property type="match status" value="1"/>
</dbReference>
<evidence type="ECO:0000256" key="1">
    <source>
        <dbReference type="ARBA" id="ARBA00022490"/>
    </source>
</evidence>
<dbReference type="InterPro" id="IPR004499">
    <property type="entry name" value="Pro-tRNA-ligase_IIa_arc-type"/>
</dbReference>
<dbReference type="PATRIC" id="fig|743698.3.peg.1114"/>
<evidence type="ECO:0000256" key="3">
    <source>
        <dbReference type="ARBA" id="ARBA00022741"/>
    </source>
</evidence>
<dbReference type="FunFam" id="3.30.930.10:FF:000037">
    <property type="entry name" value="Proline--tRNA ligase"/>
    <property type="match status" value="1"/>
</dbReference>
<evidence type="ECO:0000256" key="5">
    <source>
        <dbReference type="ARBA" id="ARBA00022917"/>
    </source>
</evidence>
<dbReference type="PROSITE" id="PS50862">
    <property type="entry name" value="AA_TRNA_LIGASE_II"/>
    <property type="match status" value="1"/>
</dbReference>
<dbReference type="InterPro" id="IPR004154">
    <property type="entry name" value="Anticodon-bd"/>
</dbReference>
<dbReference type="PANTHER" id="PTHR43382:SF2">
    <property type="entry name" value="BIFUNCTIONAL GLUTAMATE_PROLINE--TRNA LIGASE"/>
    <property type="match status" value="1"/>
</dbReference>
<evidence type="ECO:0000256" key="8">
    <source>
        <dbReference type="HAMAP-Rule" id="MF_01571"/>
    </source>
</evidence>
<dbReference type="GO" id="GO:0004827">
    <property type="term" value="F:proline-tRNA ligase activity"/>
    <property type="evidence" value="ECO:0007669"/>
    <property type="project" value="UniProtKB-UniRule"/>
</dbReference>
<dbReference type="InterPro" id="IPR033721">
    <property type="entry name" value="ProRS_core_arch_euk"/>
</dbReference>
<comment type="function">
    <text evidence="8">Catalyzes the attachment of proline to tRNA(Pro) in a two-step reaction: proline is first activated by ATP to form Pro-AMP and then transferred to the acceptor end of tRNA(Pro).</text>
</comment>
<dbReference type="GO" id="GO:0006433">
    <property type="term" value="P:prolyl-tRNA aminoacylation"/>
    <property type="evidence" value="ECO:0007669"/>
    <property type="project" value="UniProtKB-UniRule"/>
</dbReference>
<reference evidence="10 11" key="1">
    <citation type="journal article" date="2015" name="Genome Biol. Evol.">
        <title>Found and Lost: The Fates of Horizontally Acquired Genes in Arthropod-Symbiotic Spiroplasma.</title>
        <authorList>
            <person name="Lo W.S."/>
            <person name="Gasparich G.E."/>
            <person name="Kuo C.H."/>
        </authorList>
    </citation>
    <scope>NUCLEOTIDE SEQUENCE [LARGE SCALE GENOMIC DNA]</scope>
    <source>
        <strain evidence="11">TDA-040725-5</strain>
    </source>
</reference>